<organism evidence="1">
    <name type="scientific">hydrothermal vent metagenome</name>
    <dbReference type="NCBI Taxonomy" id="652676"/>
    <lineage>
        <taxon>unclassified sequences</taxon>
        <taxon>metagenomes</taxon>
        <taxon>ecological metagenomes</taxon>
    </lineage>
</organism>
<proteinExistence type="predicted"/>
<reference evidence="1" key="1">
    <citation type="submission" date="2016-10" db="EMBL/GenBank/DDBJ databases">
        <authorList>
            <person name="de Groot N.N."/>
        </authorList>
    </citation>
    <scope>NUCLEOTIDE SEQUENCE</scope>
</reference>
<dbReference type="AlphaFoldDB" id="A0A1W1CQM8"/>
<protein>
    <submittedName>
        <fullName evidence="1">Uncharacterized protein</fullName>
    </submittedName>
</protein>
<dbReference type="EMBL" id="FPHN01000243">
    <property type="protein sequence ID" value="SFV68116.1"/>
    <property type="molecule type" value="Genomic_DNA"/>
</dbReference>
<accession>A0A1W1CQM8</accession>
<evidence type="ECO:0000313" key="1">
    <source>
        <dbReference type="EMBL" id="SFV68116.1"/>
    </source>
</evidence>
<sequence>MGDSYHFLMLTKNGQYHYLYTNRTDKLTSSELKSPNLLDILKKKQSWGQAFPKKGRYTIDKGKIYTKLLWDKITVISPKKIKYLNKIFYLK</sequence>
<gene>
    <name evidence="1" type="ORF">MNB_SV-14-1299</name>
</gene>
<name>A0A1W1CQM8_9ZZZZ</name>